<dbReference type="Gene3D" id="2.50.20.10">
    <property type="entry name" value="Lipoprotein localisation LolA/LolB/LppX"/>
    <property type="match status" value="1"/>
</dbReference>
<dbReference type="AlphaFoldDB" id="A0A0F7JYK0"/>
<organism evidence="3 4">
    <name type="scientific">Sedimenticola thiotaurini</name>
    <dbReference type="NCBI Taxonomy" id="1543721"/>
    <lineage>
        <taxon>Bacteria</taxon>
        <taxon>Pseudomonadati</taxon>
        <taxon>Pseudomonadota</taxon>
        <taxon>Gammaproteobacteria</taxon>
        <taxon>Chromatiales</taxon>
        <taxon>Sedimenticolaceae</taxon>
        <taxon>Sedimenticola</taxon>
    </lineage>
</organism>
<dbReference type="KEGG" id="seds:AAY24_04400"/>
<keyword evidence="4" id="KW-1185">Reference proteome</keyword>
<dbReference type="Pfam" id="PF17131">
    <property type="entry name" value="LolA_like"/>
    <property type="match status" value="1"/>
</dbReference>
<protein>
    <recommendedName>
        <fullName evidence="2">Uncharacterized protein TP-0789 domain-containing protein</fullName>
    </recommendedName>
</protein>
<feature type="chain" id="PRO_5002517727" description="Uncharacterized protein TP-0789 domain-containing protein" evidence="1">
    <location>
        <begin position="19"/>
        <end position="267"/>
    </location>
</feature>
<dbReference type="CDD" id="cd16329">
    <property type="entry name" value="LolA_like"/>
    <property type="match status" value="1"/>
</dbReference>
<evidence type="ECO:0000259" key="2">
    <source>
        <dbReference type="Pfam" id="PF17131"/>
    </source>
</evidence>
<feature type="signal peptide" evidence="1">
    <location>
        <begin position="1"/>
        <end position="18"/>
    </location>
</feature>
<feature type="domain" description="Uncharacterized protein TP-0789" evidence="2">
    <location>
        <begin position="74"/>
        <end position="257"/>
    </location>
</feature>
<evidence type="ECO:0000256" key="1">
    <source>
        <dbReference type="SAM" id="SignalP"/>
    </source>
</evidence>
<keyword evidence="1" id="KW-0732">Signal</keyword>
<proteinExistence type="predicted"/>
<name>A0A0F7JYK0_9GAMM</name>
<accession>A0A0F7JYK0</accession>
<dbReference type="EMBL" id="CP011412">
    <property type="protein sequence ID" value="AKH19723.1"/>
    <property type="molecule type" value="Genomic_DNA"/>
</dbReference>
<sequence>MGRVMTAILLIIPVVLFGAEPPSNPEGTALAQAVYDRPNGDDFSALVVMQLQGKESSPRQRVLYSYAKEKGEKERWTLMRFIQPDDISGTGLLTQDHPGDESDQWLYLPALNKVRRISSSRKGGRFVGSDFFYEDLLDREVEMDYHYLQGKGAVGKVPCEILISTPRDPDNSVYSKRISCIHRGILVPLKVELFEKGKDRPSKMLTARRIKKIQGYWSILESTMYDLESGHRTRLLTKKIKYNQGLPDRLFSRRDLTDDSNEKAYRP</sequence>
<evidence type="ECO:0000313" key="3">
    <source>
        <dbReference type="EMBL" id="AKH19723.1"/>
    </source>
</evidence>
<dbReference type="InterPro" id="IPR033399">
    <property type="entry name" value="TP_0789-like"/>
</dbReference>
<reference evidence="3 4" key="1">
    <citation type="journal article" date="2015" name="Genome Announc.">
        <title>Complete Genome Sequence of Sedimenticola thiotaurini Strain SIP-G1, a Polyphosphate- and Polyhydroxyalkanoate-Accumulating Sulfur-Oxidizing Gammaproteobacterium Isolated from Salt Marsh Sediments.</title>
        <authorList>
            <person name="Flood B.E."/>
            <person name="Jones D.S."/>
            <person name="Bailey J.V."/>
        </authorList>
    </citation>
    <scope>NUCLEOTIDE SEQUENCE [LARGE SCALE GENOMIC DNA]</scope>
    <source>
        <strain evidence="3 4">SIP-G1</strain>
    </source>
</reference>
<gene>
    <name evidence="3" type="ORF">AAY24_04400</name>
</gene>
<dbReference type="Proteomes" id="UP000034410">
    <property type="component" value="Chromosome"/>
</dbReference>
<evidence type="ECO:0000313" key="4">
    <source>
        <dbReference type="Proteomes" id="UP000034410"/>
    </source>
</evidence>